<keyword evidence="2" id="KW-1185">Reference proteome</keyword>
<gene>
    <name evidence="1" type="ORF">PsYK624_148540</name>
</gene>
<dbReference type="OrthoDB" id="2740371at2759"/>
<accession>A0A9P3LKR5</accession>
<evidence type="ECO:0008006" key="3">
    <source>
        <dbReference type="Google" id="ProtNLM"/>
    </source>
</evidence>
<reference evidence="1 2" key="1">
    <citation type="submission" date="2021-08" db="EMBL/GenBank/DDBJ databases">
        <title>Draft Genome Sequence of Phanerochaete sordida strain YK-624.</title>
        <authorList>
            <person name="Mori T."/>
            <person name="Dohra H."/>
            <person name="Suzuki T."/>
            <person name="Kawagishi H."/>
            <person name="Hirai H."/>
        </authorList>
    </citation>
    <scope>NUCLEOTIDE SEQUENCE [LARGE SCALE GENOMIC DNA]</scope>
    <source>
        <strain evidence="1 2">YK-624</strain>
    </source>
</reference>
<evidence type="ECO:0000313" key="2">
    <source>
        <dbReference type="Proteomes" id="UP000703269"/>
    </source>
</evidence>
<comment type="caution">
    <text evidence="1">The sequence shown here is derived from an EMBL/GenBank/DDBJ whole genome shotgun (WGS) entry which is preliminary data.</text>
</comment>
<organism evidence="1 2">
    <name type="scientific">Phanerochaete sordida</name>
    <dbReference type="NCBI Taxonomy" id="48140"/>
    <lineage>
        <taxon>Eukaryota</taxon>
        <taxon>Fungi</taxon>
        <taxon>Dikarya</taxon>
        <taxon>Basidiomycota</taxon>
        <taxon>Agaricomycotina</taxon>
        <taxon>Agaricomycetes</taxon>
        <taxon>Polyporales</taxon>
        <taxon>Phanerochaetaceae</taxon>
        <taxon>Phanerochaete</taxon>
    </lineage>
</organism>
<protein>
    <recommendedName>
        <fullName evidence="3">F-box domain-containing protein</fullName>
    </recommendedName>
</protein>
<proteinExistence type="predicted"/>
<evidence type="ECO:0000313" key="1">
    <source>
        <dbReference type="EMBL" id="GJE98620.1"/>
    </source>
</evidence>
<sequence>MSTDSSVASLPLEIFVDIFGHAARDAHDAYIRSLKHEALPTDPERACPYSWIRLTHVCRVWRWIALTAPALWSDVSIIDADATDEIVARTNGRNITVTFRLPKSGEDDLPWEQIDNRMDVYALLIQDDIHRITALTVPAMLELFIAPSVANAKQLRSITMLAPSIGNGAPGPAPFAFPALEHLEYRCPGHFSPVRMFSPTLRSLVVQPLWEDVSVPRDPVRLLTAPELVRALARMPLLESLDVRLRDASEDEQVQTVAASRLRRVRLMGNTTACAYILKHVALPRDVQLAVECLADQVRNADVTVPVLHALATTLVANGNAPVAPCHALSIEADAEPFVFRGWRSADPAGVRGEPDISLLCLREGRSADFEALLRPFTVRAVQQIRIARVPRDLFGTSVGLSAVVRGKNLRHLVLDGAEAVHALEVLVSTTATDVTLADINFKPSEPAEAERWLDAWAITDTPVSPDEPSSIADLAELLLNRAAEGRSLRRLEIVGAKNVKADGIENVRKHVGELRWDGAEVVHLRPA</sequence>
<dbReference type="Proteomes" id="UP000703269">
    <property type="component" value="Unassembled WGS sequence"/>
</dbReference>
<name>A0A9P3LKR5_9APHY</name>
<dbReference type="AlphaFoldDB" id="A0A9P3LKR5"/>
<dbReference type="Gene3D" id="1.20.1280.50">
    <property type="match status" value="1"/>
</dbReference>
<dbReference type="EMBL" id="BPQB01000091">
    <property type="protein sequence ID" value="GJE98620.1"/>
    <property type="molecule type" value="Genomic_DNA"/>
</dbReference>